<dbReference type="AlphaFoldDB" id="B3RKU5"/>
<keyword evidence="11" id="KW-0325">Glycoprotein</keyword>
<dbReference type="PRINTS" id="PR00018">
    <property type="entry name" value="KRINGLE"/>
</dbReference>
<dbReference type="GeneID" id="6749064"/>
<keyword evidence="6" id="KW-0732">Signal</keyword>
<dbReference type="RefSeq" id="XP_002107849.1">
    <property type="nucleotide sequence ID" value="XM_002107813.1"/>
</dbReference>
<dbReference type="SUPFAM" id="SSF49899">
    <property type="entry name" value="Concanavalin A-like lectins/glucanases"/>
    <property type="match status" value="2"/>
</dbReference>
<evidence type="ECO:0000256" key="13">
    <source>
        <dbReference type="PROSITE-ProRule" id="PRU00196"/>
    </source>
</evidence>
<evidence type="ECO:0000256" key="7">
    <source>
        <dbReference type="ARBA" id="ARBA00022737"/>
    </source>
</evidence>
<dbReference type="Pfam" id="PF00530">
    <property type="entry name" value="SRCR"/>
    <property type="match status" value="2"/>
</dbReference>
<evidence type="ECO:0000259" key="17">
    <source>
        <dbReference type="PROSITE" id="PS50287"/>
    </source>
</evidence>
<dbReference type="SMART" id="SM00137">
    <property type="entry name" value="MAM"/>
    <property type="match status" value="1"/>
</dbReference>
<dbReference type="PRINTS" id="PR00258">
    <property type="entry name" value="SPERACTRCPTR"/>
</dbReference>
<dbReference type="Gene3D" id="3.10.250.10">
    <property type="entry name" value="SRCR-like domain"/>
    <property type="match status" value="2"/>
</dbReference>
<dbReference type="InterPro" id="IPR013320">
    <property type="entry name" value="ConA-like_dom_sf"/>
</dbReference>
<keyword evidence="7" id="KW-0677">Repeat</keyword>
<dbReference type="InterPro" id="IPR000001">
    <property type="entry name" value="Kringle"/>
</dbReference>
<feature type="domain" description="Kringle" evidence="16">
    <location>
        <begin position="180"/>
        <end position="257"/>
    </location>
</feature>
<organism evidence="18 19">
    <name type="scientific">Trichoplax adhaerens</name>
    <name type="common">Trichoplax reptans</name>
    <dbReference type="NCBI Taxonomy" id="10228"/>
    <lineage>
        <taxon>Eukaryota</taxon>
        <taxon>Metazoa</taxon>
        <taxon>Placozoa</taxon>
        <taxon>Uniplacotomia</taxon>
        <taxon>Trichoplacea</taxon>
        <taxon>Trichoplacidae</taxon>
        <taxon>Trichoplax</taxon>
    </lineage>
</organism>
<gene>
    <name evidence="18" type="ORF">TRIADDRAFT_51770</name>
</gene>
<dbReference type="Gene3D" id="2.40.20.10">
    <property type="entry name" value="Plasminogen Kringle 4"/>
    <property type="match status" value="1"/>
</dbReference>
<keyword evidence="3" id="KW-0964">Secreted</keyword>
<evidence type="ECO:0000313" key="18">
    <source>
        <dbReference type="EMBL" id="EDV28647.1"/>
    </source>
</evidence>
<reference evidence="18 19" key="1">
    <citation type="journal article" date="2008" name="Nature">
        <title>The Trichoplax genome and the nature of placozoans.</title>
        <authorList>
            <person name="Srivastava M."/>
            <person name="Begovic E."/>
            <person name="Chapman J."/>
            <person name="Putnam N.H."/>
            <person name="Hellsten U."/>
            <person name="Kawashima T."/>
            <person name="Kuo A."/>
            <person name="Mitros T."/>
            <person name="Salamov A."/>
            <person name="Carpenter M.L."/>
            <person name="Signorovitch A.Y."/>
            <person name="Moreno M.A."/>
            <person name="Kamm K."/>
            <person name="Grimwood J."/>
            <person name="Schmutz J."/>
            <person name="Shapiro H."/>
            <person name="Grigoriev I.V."/>
            <person name="Buss L.W."/>
            <person name="Schierwater B."/>
            <person name="Dellaporta S.L."/>
            <person name="Rokhsar D.S."/>
        </authorList>
    </citation>
    <scope>NUCLEOTIDE SEQUENCE [LARGE SCALE GENOMIC DNA]</scope>
    <source>
        <strain evidence="18 19">Grell-BS-1999</strain>
    </source>
</reference>
<dbReference type="PANTHER" id="PTHR19331">
    <property type="entry name" value="SCAVENGER RECEPTOR DOMAIN-CONTAINING"/>
    <property type="match status" value="1"/>
</dbReference>
<evidence type="ECO:0000259" key="15">
    <source>
        <dbReference type="PROSITE" id="PS50060"/>
    </source>
</evidence>
<dbReference type="InterPro" id="IPR000998">
    <property type="entry name" value="MAM_dom"/>
</dbReference>
<dbReference type="SMART" id="SM00202">
    <property type="entry name" value="SR"/>
    <property type="match status" value="2"/>
</dbReference>
<name>B3RKU5_TRIAD</name>
<feature type="disulfide bond" evidence="13">
    <location>
        <begin position="418"/>
        <end position="482"/>
    </location>
</feature>
<keyword evidence="19" id="KW-1185">Reference proteome</keyword>
<dbReference type="STRING" id="10228.B3RKU5"/>
<dbReference type="InterPro" id="IPR036772">
    <property type="entry name" value="SRCR-like_dom_sf"/>
</dbReference>
<sequence>MTYAGGHKYQALTPLIGLGVPVQHQVLGLDRNLITHLKTIYDKQLQTVYGILYILSLSGSGHYLYIEASAPRTKGDFADLLSPPLYTPRNVYTVNVRFDYNMHGDGIGSLEVYVIYAKYNFTEKLLNVKQGNQGSHWLTHHLQFHPQYNEYHIFFRGIIGDNYKSDIAIDDIAVYVQEINCVTGNGRFFRGTNSFTKSGLTCLAWNSLARFNPRLYPMDDLKRNYCRNPGGLRSRPWCYVTSGSSNGSWEYCGVTQCLPSSIKQLSGYPGGHRIPVKLVGGQANYGRVVVYQYGQWGTVCNQNFGTASATTICRQLGLPTPGYRLKHSISSGSGRIWIERLDCFSYSKDLSECTISWNSSYCIHQEDVGVRCGPLNDNKSISTVTPINKAPISVELLGGSSNEGIVVVNLNGSKGIICDLDWNIKTADVVCRTLGFVGAKRSYGKYFPKRTWRTLLTSISCNGYESSFRQCGYSIQPGVNSCNTKVAASVTCETDSSDAAMKCDFSNGFCQWKNLITNDLKWLWHKNGYHFSPIFSNNDMSFIYLTLAMQKTKSDGRATLLSPRLRKSSTVQMFFKYLNTGSGVKKLIIEYLDDNAFTHNINTIQLGSFQNDVWIQRAFSFYPPGKSFQIRIVAVYDTADNTNGGAILIEKINLSGCSPYTRKSITIVALITIAGSVGLVLTIVVAFIRIRRRYSSARNRSTNIPAGLYDRIHQSLATSNSNASLPAYCPTTPIGHQSFAVHDQPTIIQGQQIRILELSYGCQKITSGKS</sequence>
<evidence type="ECO:0000256" key="3">
    <source>
        <dbReference type="ARBA" id="ARBA00022525"/>
    </source>
</evidence>
<protein>
    <recommendedName>
        <fullName evidence="20">Neurotrypsin</fullName>
    </recommendedName>
</protein>
<evidence type="ECO:0000256" key="1">
    <source>
        <dbReference type="ARBA" id="ARBA00004167"/>
    </source>
</evidence>
<dbReference type="InterPro" id="IPR018056">
    <property type="entry name" value="Kringle_CS"/>
</dbReference>
<evidence type="ECO:0000256" key="4">
    <source>
        <dbReference type="ARBA" id="ARBA00022572"/>
    </source>
</evidence>
<comment type="subcellular location">
    <subcellularLocation>
        <location evidence="1">Membrane</location>
        <topology evidence="1">Single-pass membrane protein</topology>
    </subcellularLocation>
    <subcellularLocation>
        <location evidence="2">Secreted</location>
    </subcellularLocation>
</comment>
<evidence type="ECO:0000256" key="10">
    <source>
        <dbReference type="ARBA" id="ARBA00023157"/>
    </source>
</evidence>
<dbReference type="EMBL" id="DS985241">
    <property type="protein sequence ID" value="EDV28647.1"/>
    <property type="molecule type" value="Genomic_DNA"/>
</dbReference>
<feature type="domain" description="MAM" evidence="15">
    <location>
        <begin position="501"/>
        <end position="659"/>
    </location>
</feature>
<dbReference type="Proteomes" id="UP000009022">
    <property type="component" value="Unassembled WGS sequence"/>
</dbReference>
<dbReference type="PROSITE" id="PS50070">
    <property type="entry name" value="KRINGLE_2"/>
    <property type="match status" value="1"/>
</dbReference>
<dbReference type="PANTHER" id="PTHR19331:SF465">
    <property type="entry name" value="EGG PEPTIDE SPERACT RECEPTOR"/>
    <property type="match status" value="1"/>
</dbReference>
<dbReference type="CTD" id="6749064"/>
<dbReference type="CDD" id="cd06263">
    <property type="entry name" value="MAM"/>
    <property type="match status" value="1"/>
</dbReference>
<evidence type="ECO:0000313" key="19">
    <source>
        <dbReference type="Proteomes" id="UP000009022"/>
    </source>
</evidence>
<dbReference type="PROSITE" id="PS50287">
    <property type="entry name" value="SRCR_2"/>
    <property type="match status" value="2"/>
</dbReference>
<dbReference type="OrthoDB" id="6162141at2759"/>
<feature type="domain" description="MAM" evidence="15">
    <location>
        <begin position="60"/>
        <end position="183"/>
    </location>
</feature>
<evidence type="ECO:0000256" key="14">
    <source>
        <dbReference type="SAM" id="Phobius"/>
    </source>
</evidence>
<accession>B3RKU5</accession>
<dbReference type="GO" id="GO:0016020">
    <property type="term" value="C:membrane"/>
    <property type="evidence" value="ECO:0007669"/>
    <property type="project" value="UniProtKB-SubCell"/>
</dbReference>
<dbReference type="InterPro" id="IPR038178">
    <property type="entry name" value="Kringle_sf"/>
</dbReference>
<feature type="disulfide bond" evidence="13">
    <location>
        <begin position="343"/>
        <end position="353"/>
    </location>
</feature>
<keyword evidence="8 14" id="KW-1133">Transmembrane helix</keyword>
<dbReference type="CDD" id="cd00108">
    <property type="entry name" value="KR"/>
    <property type="match status" value="1"/>
</dbReference>
<evidence type="ECO:0000256" key="12">
    <source>
        <dbReference type="PROSITE-ProRule" id="PRU00121"/>
    </source>
</evidence>
<dbReference type="InParanoid" id="B3RKU5"/>
<dbReference type="PhylomeDB" id="B3RKU5"/>
<feature type="disulfide bond" evidence="13">
    <location>
        <begin position="431"/>
        <end position="492"/>
    </location>
</feature>
<dbReference type="InterPro" id="IPR001190">
    <property type="entry name" value="SRCR"/>
</dbReference>
<feature type="domain" description="SRCR" evidence="17">
    <location>
        <begin position="394"/>
        <end position="493"/>
    </location>
</feature>
<dbReference type="SUPFAM" id="SSF56487">
    <property type="entry name" value="SRCR-like"/>
    <property type="match status" value="2"/>
</dbReference>
<feature type="transmembrane region" description="Helical" evidence="14">
    <location>
        <begin position="667"/>
        <end position="690"/>
    </location>
</feature>
<dbReference type="SUPFAM" id="SSF57440">
    <property type="entry name" value="Kringle-like"/>
    <property type="match status" value="1"/>
</dbReference>
<comment type="caution">
    <text evidence="13">Lacks conserved residue(s) required for the propagation of feature annotation.</text>
</comment>
<evidence type="ECO:0000256" key="11">
    <source>
        <dbReference type="ARBA" id="ARBA00023180"/>
    </source>
</evidence>
<proteinExistence type="predicted"/>
<dbReference type="SMART" id="SM00130">
    <property type="entry name" value="KR"/>
    <property type="match status" value="1"/>
</dbReference>
<dbReference type="InterPro" id="IPR013806">
    <property type="entry name" value="Kringle-like"/>
</dbReference>
<keyword evidence="4 12" id="KW-0420">Kringle</keyword>
<keyword evidence="9 14" id="KW-0472">Membrane</keyword>
<dbReference type="FunCoup" id="B3RKU5">
    <property type="interactions" value="16"/>
</dbReference>
<dbReference type="PROSITE" id="PS50060">
    <property type="entry name" value="MAM_2"/>
    <property type="match status" value="2"/>
</dbReference>
<keyword evidence="10 13" id="KW-1015">Disulfide bond</keyword>
<dbReference type="PROSITE" id="PS00021">
    <property type="entry name" value="KRINGLE_1"/>
    <property type="match status" value="1"/>
</dbReference>
<dbReference type="FunFam" id="3.10.250.10:FF:000016">
    <property type="entry name" value="Scavenger receptor cysteine-rich protein type 12"/>
    <property type="match status" value="2"/>
</dbReference>
<feature type="disulfide bond" evidence="13">
    <location>
        <begin position="461"/>
        <end position="471"/>
    </location>
</feature>
<dbReference type="GO" id="GO:0005576">
    <property type="term" value="C:extracellular region"/>
    <property type="evidence" value="ECO:0007669"/>
    <property type="project" value="UniProtKB-SubCell"/>
</dbReference>
<dbReference type="HOGENOM" id="CLU_363045_0_0_1"/>
<feature type="domain" description="SRCR" evidence="17">
    <location>
        <begin position="276"/>
        <end position="373"/>
    </location>
</feature>
<dbReference type="Pfam" id="PF00629">
    <property type="entry name" value="MAM"/>
    <property type="match status" value="2"/>
</dbReference>
<evidence type="ECO:0008006" key="20">
    <source>
        <dbReference type="Google" id="ProtNLM"/>
    </source>
</evidence>
<evidence type="ECO:0000256" key="6">
    <source>
        <dbReference type="ARBA" id="ARBA00022729"/>
    </source>
</evidence>
<evidence type="ECO:0000259" key="16">
    <source>
        <dbReference type="PROSITE" id="PS50070"/>
    </source>
</evidence>
<evidence type="ECO:0000256" key="2">
    <source>
        <dbReference type="ARBA" id="ARBA00004613"/>
    </source>
</evidence>
<evidence type="ECO:0000256" key="5">
    <source>
        <dbReference type="ARBA" id="ARBA00022692"/>
    </source>
</evidence>
<keyword evidence="5 14" id="KW-0812">Transmembrane</keyword>
<dbReference type="Gene3D" id="2.60.120.200">
    <property type="match status" value="2"/>
</dbReference>
<evidence type="ECO:0000256" key="8">
    <source>
        <dbReference type="ARBA" id="ARBA00022989"/>
    </source>
</evidence>
<evidence type="ECO:0000256" key="9">
    <source>
        <dbReference type="ARBA" id="ARBA00023136"/>
    </source>
</evidence>
<dbReference type="KEGG" id="tad:TRIADDRAFT_51770"/>